<accession>A0ABZ1YKF5</accession>
<protein>
    <submittedName>
        <fullName evidence="1">Uncharacterized protein</fullName>
    </submittedName>
</protein>
<dbReference type="EMBL" id="CP109441">
    <property type="protein sequence ID" value="WUV43533.1"/>
    <property type="molecule type" value="Genomic_DNA"/>
</dbReference>
<dbReference type="Proteomes" id="UP001432062">
    <property type="component" value="Chromosome"/>
</dbReference>
<dbReference type="RefSeq" id="WP_329405965.1">
    <property type="nucleotide sequence ID" value="NZ_CP109441.1"/>
</dbReference>
<proteinExistence type="predicted"/>
<gene>
    <name evidence="1" type="ORF">OG563_30485</name>
</gene>
<organism evidence="1 2">
    <name type="scientific">Nocardia vinacea</name>
    <dbReference type="NCBI Taxonomy" id="96468"/>
    <lineage>
        <taxon>Bacteria</taxon>
        <taxon>Bacillati</taxon>
        <taxon>Actinomycetota</taxon>
        <taxon>Actinomycetes</taxon>
        <taxon>Mycobacteriales</taxon>
        <taxon>Nocardiaceae</taxon>
        <taxon>Nocardia</taxon>
    </lineage>
</organism>
<reference evidence="1" key="1">
    <citation type="submission" date="2022-10" db="EMBL/GenBank/DDBJ databases">
        <title>The complete genomes of actinobacterial strains from the NBC collection.</title>
        <authorList>
            <person name="Joergensen T.S."/>
            <person name="Alvarez Arevalo M."/>
            <person name="Sterndorff E.B."/>
            <person name="Faurdal D."/>
            <person name="Vuksanovic O."/>
            <person name="Mourched A.-S."/>
            <person name="Charusanti P."/>
            <person name="Shaw S."/>
            <person name="Blin K."/>
            <person name="Weber T."/>
        </authorList>
    </citation>
    <scope>NUCLEOTIDE SEQUENCE</scope>
    <source>
        <strain evidence="1">NBC_01482</strain>
    </source>
</reference>
<evidence type="ECO:0000313" key="2">
    <source>
        <dbReference type="Proteomes" id="UP001432062"/>
    </source>
</evidence>
<name>A0ABZ1YKF5_9NOCA</name>
<keyword evidence="2" id="KW-1185">Reference proteome</keyword>
<sequence length="352" mass="39579">MNHNTNKDRWGSEERRHRTQIAGGLRDLGKTYGQIARTLGISLRRVEICLGEAEALRGQGLTKREIAEEIGVPYGSLGRVLSVPHRKTVTARQDAALAGLTDMHGMQVDVLAWFLNTSLSSAYDLAGLLVERGLVHPMVEVQPGRAWVYPKRDTAARYLSWRPKEWKPPLMYANHYRAVAQARIMLVGSDPQRWVSERILRRRAEVAAAETRSGQLEFSTGRNPRRDRPHVHDGRFLGEVDGHHGWWALEVELTEKKDPARMDTALRGAMSAARDSVEEAVVGLLYLCRSARVLDVVNAAYDRLPPEFQNLSLLFATGDFDDDWSDFLTARNKAKTAKRLARNGLHISKEAS</sequence>
<evidence type="ECO:0000313" key="1">
    <source>
        <dbReference type="EMBL" id="WUV43533.1"/>
    </source>
</evidence>